<evidence type="ECO:0000313" key="2">
    <source>
        <dbReference type="EMBL" id="GAA0154304.1"/>
    </source>
</evidence>
<organism evidence="2 3">
    <name type="scientific">Lithospermum erythrorhizon</name>
    <name type="common">Purple gromwell</name>
    <name type="synonym">Lithospermum officinale var. erythrorhizon</name>
    <dbReference type="NCBI Taxonomy" id="34254"/>
    <lineage>
        <taxon>Eukaryota</taxon>
        <taxon>Viridiplantae</taxon>
        <taxon>Streptophyta</taxon>
        <taxon>Embryophyta</taxon>
        <taxon>Tracheophyta</taxon>
        <taxon>Spermatophyta</taxon>
        <taxon>Magnoliopsida</taxon>
        <taxon>eudicotyledons</taxon>
        <taxon>Gunneridae</taxon>
        <taxon>Pentapetalae</taxon>
        <taxon>asterids</taxon>
        <taxon>lamiids</taxon>
        <taxon>Boraginales</taxon>
        <taxon>Boraginaceae</taxon>
        <taxon>Boraginoideae</taxon>
        <taxon>Lithospermeae</taxon>
        <taxon>Lithospermum</taxon>
    </lineage>
</organism>
<sequence>MGNQRGGKAHPRPWPKPKTNSNSRLDELPILPPIAKDVSIDNLLRDCEDANSMVFEPYADYGDDLDVMEQLIPTDHSSHHGASLFETSSSSEDDEPTTDPSVFSASDSGSNHVSRGHARPHVLGPGQTRPKEYVYLNEYVF</sequence>
<dbReference type="Proteomes" id="UP001454036">
    <property type="component" value="Unassembled WGS sequence"/>
</dbReference>
<feature type="region of interest" description="Disordered" evidence="1">
    <location>
        <begin position="69"/>
        <end position="129"/>
    </location>
</feature>
<keyword evidence="3" id="KW-1185">Reference proteome</keyword>
<proteinExistence type="predicted"/>
<dbReference type="EMBL" id="BAABME010033878">
    <property type="protein sequence ID" value="GAA0154304.1"/>
    <property type="molecule type" value="Genomic_DNA"/>
</dbReference>
<feature type="region of interest" description="Disordered" evidence="1">
    <location>
        <begin position="1"/>
        <end position="32"/>
    </location>
</feature>
<evidence type="ECO:0000313" key="3">
    <source>
        <dbReference type="Proteomes" id="UP001454036"/>
    </source>
</evidence>
<accession>A0AAV3PRF4</accession>
<name>A0AAV3PRF4_LITER</name>
<evidence type="ECO:0000256" key="1">
    <source>
        <dbReference type="SAM" id="MobiDB-lite"/>
    </source>
</evidence>
<protein>
    <submittedName>
        <fullName evidence="2">Uncharacterized protein</fullName>
    </submittedName>
</protein>
<feature type="compositionally biased region" description="Polar residues" evidence="1">
    <location>
        <begin position="103"/>
        <end position="113"/>
    </location>
</feature>
<dbReference type="AlphaFoldDB" id="A0AAV3PRF4"/>
<comment type="caution">
    <text evidence="2">The sequence shown here is derived from an EMBL/GenBank/DDBJ whole genome shotgun (WGS) entry which is preliminary data.</text>
</comment>
<reference evidence="2 3" key="1">
    <citation type="submission" date="2024-01" db="EMBL/GenBank/DDBJ databases">
        <title>The complete chloroplast genome sequence of Lithospermum erythrorhizon: insights into the phylogenetic relationship among Boraginaceae species and the maternal lineages of purple gromwells.</title>
        <authorList>
            <person name="Okada T."/>
            <person name="Watanabe K."/>
        </authorList>
    </citation>
    <scope>NUCLEOTIDE SEQUENCE [LARGE SCALE GENOMIC DNA]</scope>
</reference>
<gene>
    <name evidence="2" type="ORF">LIER_43271</name>
</gene>